<keyword evidence="3" id="KW-1185">Reference proteome</keyword>
<evidence type="ECO:0000256" key="1">
    <source>
        <dbReference type="SAM" id="Phobius"/>
    </source>
</evidence>
<feature type="transmembrane region" description="Helical" evidence="1">
    <location>
        <begin position="99"/>
        <end position="116"/>
    </location>
</feature>
<keyword evidence="1" id="KW-0812">Transmembrane</keyword>
<evidence type="ECO:0000313" key="3">
    <source>
        <dbReference type="Proteomes" id="UP001183390"/>
    </source>
</evidence>
<accession>A0ABU2M636</accession>
<sequence>MWRLLLARLSGGTSPWFPLALGGSVLVALAGLLLPWVGGPDADLVVHGSRTTPDGVVELGSRAGLQGGDGLLLTFAALVAVLLALLCRFRAPGPAQRTLLILVGLLMLAWSIVDIADVGRFADAGGGELRLRPSVGGFVSCLGALVVIAAGVLLPLDPETARRRRLLRAAGLADRGRHRDALEEVQGLMARPAPATVDPDGEIRLREGAIHALITAMAGQVDRADRAVRAHLELVEGLRGSDPEELHHHRVEAARTIAVYDAAGALTFLDGLRREAHGRWGPGHERAQAADRLHEEIFTAYYGRPPY</sequence>
<feature type="transmembrane region" description="Helical" evidence="1">
    <location>
        <begin position="70"/>
        <end position="87"/>
    </location>
</feature>
<keyword evidence="1" id="KW-0472">Membrane</keyword>
<organism evidence="2 3">
    <name type="scientific">Nocardiopsis lambiniae</name>
    <dbReference type="NCBI Taxonomy" id="3075539"/>
    <lineage>
        <taxon>Bacteria</taxon>
        <taxon>Bacillati</taxon>
        <taxon>Actinomycetota</taxon>
        <taxon>Actinomycetes</taxon>
        <taxon>Streptosporangiales</taxon>
        <taxon>Nocardiopsidaceae</taxon>
        <taxon>Nocardiopsis</taxon>
    </lineage>
</organism>
<feature type="transmembrane region" description="Helical" evidence="1">
    <location>
        <begin position="136"/>
        <end position="156"/>
    </location>
</feature>
<reference evidence="3" key="1">
    <citation type="submission" date="2023-07" db="EMBL/GenBank/DDBJ databases">
        <title>30 novel species of actinomycetes from the DSMZ collection.</title>
        <authorList>
            <person name="Nouioui I."/>
        </authorList>
    </citation>
    <scope>NUCLEOTIDE SEQUENCE [LARGE SCALE GENOMIC DNA]</scope>
    <source>
        <strain evidence="3">DSM 44743</strain>
    </source>
</reference>
<name>A0ABU2M636_9ACTN</name>
<evidence type="ECO:0000313" key="2">
    <source>
        <dbReference type="EMBL" id="MDT0328075.1"/>
    </source>
</evidence>
<protein>
    <recommendedName>
        <fullName evidence="4">DUF4129 domain-containing protein</fullName>
    </recommendedName>
</protein>
<comment type="caution">
    <text evidence="2">The sequence shown here is derived from an EMBL/GenBank/DDBJ whole genome shotgun (WGS) entry which is preliminary data.</text>
</comment>
<proteinExistence type="predicted"/>
<keyword evidence="1" id="KW-1133">Transmembrane helix</keyword>
<feature type="transmembrane region" description="Helical" evidence="1">
    <location>
        <begin position="16"/>
        <end position="37"/>
    </location>
</feature>
<dbReference type="Proteomes" id="UP001183390">
    <property type="component" value="Unassembled WGS sequence"/>
</dbReference>
<evidence type="ECO:0008006" key="4">
    <source>
        <dbReference type="Google" id="ProtNLM"/>
    </source>
</evidence>
<dbReference type="EMBL" id="JAVREP010000003">
    <property type="protein sequence ID" value="MDT0328075.1"/>
    <property type="molecule type" value="Genomic_DNA"/>
</dbReference>
<gene>
    <name evidence="2" type="ORF">RM479_06575</name>
</gene>
<dbReference type="RefSeq" id="WP_311510815.1">
    <property type="nucleotide sequence ID" value="NZ_JAVREP010000003.1"/>
</dbReference>